<organism evidence="6 7">
    <name type="scientific">Methylogaea oryzae</name>
    <dbReference type="NCBI Taxonomy" id="1295382"/>
    <lineage>
        <taxon>Bacteria</taxon>
        <taxon>Pseudomonadati</taxon>
        <taxon>Pseudomonadota</taxon>
        <taxon>Gammaproteobacteria</taxon>
        <taxon>Methylococcales</taxon>
        <taxon>Methylococcaceae</taxon>
        <taxon>Methylogaea</taxon>
    </lineage>
</organism>
<keyword evidence="1" id="KW-0645">Protease</keyword>
<keyword evidence="2" id="KW-0479">Metal-binding</keyword>
<protein>
    <submittedName>
        <fullName evidence="6">Penicillin-insensitive murein endopeptidase</fullName>
    </submittedName>
</protein>
<evidence type="ECO:0000256" key="1">
    <source>
        <dbReference type="ARBA" id="ARBA00022670"/>
    </source>
</evidence>
<keyword evidence="7" id="KW-1185">Reference proteome</keyword>
<dbReference type="GO" id="GO:0030288">
    <property type="term" value="C:outer membrane-bounded periplasmic space"/>
    <property type="evidence" value="ECO:0007669"/>
    <property type="project" value="InterPro"/>
</dbReference>
<keyword evidence="5" id="KW-0732">Signal</keyword>
<evidence type="ECO:0000256" key="2">
    <source>
        <dbReference type="ARBA" id="ARBA00022723"/>
    </source>
</evidence>
<evidence type="ECO:0000313" key="7">
    <source>
        <dbReference type="Proteomes" id="UP000824988"/>
    </source>
</evidence>
<dbReference type="PIRSF" id="PIRSF018455">
    <property type="entry name" value="MepA"/>
    <property type="match status" value="1"/>
</dbReference>
<dbReference type="AlphaFoldDB" id="A0A8D4VQ73"/>
<feature type="chain" id="PRO_5034437279" evidence="5">
    <location>
        <begin position="23"/>
        <end position="263"/>
    </location>
</feature>
<reference evidence="6" key="1">
    <citation type="submission" date="2019-06" db="EMBL/GenBank/DDBJ databases">
        <title>Complete genome sequence of Methylogaea oryzae strain JCM16910.</title>
        <authorList>
            <person name="Asakawa S."/>
        </authorList>
    </citation>
    <scope>NUCLEOTIDE SEQUENCE</scope>
    <source>
        <strain evidence="6">E10</strain>
    </source>
</reference>
<evidence type="ECO:0000313" key="6">
    <source>
        <dbReference type="EMBL" id="BBL70639.1"/>
    </source>
</evidence>
<accession>A0A8D4VQ73</accession>
<gene>
    <name evidence="6" type="primary">mepA</name>
    <name evidence="6" type="ORF">MoryE10_12450</name>
</gene>
<feature type="region of interest" description="Disordered" evidence="4">
    <location>
        <begin position="243"/>
        <end position="263"/>
    </location>
</feature>
<dbReference type="KEGG" id="moz:MoryE10_12450"/>
<dbReference type="Proteomes" id="UP000824988">
    <property type="component" value="Chromosome"/>
</dbReference>
<dbReference type="InterPro" id="IPR005073">
    <property type="entry name" value="Peptidase_M74"/>
</dbReference>
<sequence length="263" mass="28419">MNRRTKLACLAWLILLPAGTAALEPSAGPPRSIGSPANGCLAGALALPFDGPGYSVVRTPRERYYGHGQLLDYVKNLGIRAAETGLGTLLVGDMSQARGGPMPYGHSSHQHGLDVDVWFQVAPRPPFSPLDALRDPGVQPSLLNPSRKDLSPALWNGSQTALLRLAANAESADRIFVNPVIKRELCRSAPGAWLRKLRPWHGHDDHFHVRLACPADSPSCQPQAPLPAGDGCGAELDWWFQPRKPERKPAAPPQPWPAECEAL</sequence>
<evidence type="ECO:0000256" key="5">
    <source>
        <dbReference type="SAM" id="SignalP"/>
    </source>
</evidence>
<keyword evidence="3" id="KW-0378">Hydrolase</keyword>
<proteinExistence type="predicted"/>
<name>A0A8D4VQ73_9GAMM</name>
<dbReference type="GO" id="GO:0046872">
    <property type="term" value="F:metal ion binding"/>
    <property type="evidence" value="ECO:0007669"/>
    <property type="project" value="UniProtKB-KW"/>
</dbReference>
<feature type="signal peptide" evidence="5">
    <location>
        <begin position="1"/>
        <end position="22"/>
    </location>
</feature>
<dbReference type="NCBIfam" id="NF006947">
    <property type="entry name" value="PRK09429.1"/>
    <property type="match status" value="1"/>
</dbReference>
<dbReference type="GO" id="GO:0006508">
    <property type="term" value="P:proteolysis"/>
    <property type="evidence" value="ECO:0007669"/>
    <property type="project" value="UniProtKB-KW"/>
</dbReference>
<dbReference type="RefSeq" id="WP_221048562.1">
    <property type="nucleotide sequence ID" value="NZ_AP019782.1"/>
</dbReference>
<dbReference type="GO" id="GO:0004252">
    <property type="term" value="F:serine-type endopeptidase activity"/>
    <property type="evidence" value="ECO:0007669"/>
    <property type="project" value="InterPro"/>
</dbReference>
<evidence type="ECO:0000256" key="4">
    <source>
        <dbReference type="SAM" id="MobiDB-lite"/>
    </source>
</evidence>
<evidence type="ECO:0000256" key="3">
    <source>
        <dbReference type="ARBA" id="ARBA00022801"/>
    </source>
</evidence>
<dbReference type="Pfam" id="PF03411">
    <property type="entry name" value="Peptidase_M74"/>
    <property type="match status" value="1"/>
</dbReference>
<dbReference type="EMBL" id="AP019782">
    <property type="protein sequence ID" value="BBL70639.1"/>
    <property type="molecule type" value="Genomic_DNA"/>
</dbReference>